<evidence type="ECO:0000313" key="1">
    <source>
        <dbReference type="EMBL" id="VYU07794.1"/>
    </source>
</evidence>
<name>A0A6N3BXA8_9FIRM</name>
<dbReference type="RefSeq" id="WP_156704740.1">
    <property type="nucleotide sequence ID" value="NZ_CACRUX010000047.1"/>
</dbReference>
<accession>A0A6N3BXA8</accession>
<dbReference type="AlphaFoldDB" id="A0A6N3BXA8"/>
<proteinExistence type="predicted"/>
<gene>
    <name evidence="1" type="ORF">VRLFYP33_01187</name>
</gene>
<evidence type="ECO:0008006" key="2">
    <source>
        <dbReference type="Google" id="ProtNLM"/>
    </source>
</evidence>
<reference evidence="1" key="1">
    <citation type="submission" date="2019-11" db="EMBL/GenBank/DDBJ databases">
        <authorList>
            <person name="Feng L."/>
        </authorList>
    </citation>
    <scope>NUCLEOTIDE SEQUENCE</scope>
    <source>
        <strain evidence="1">VrattiLFYP33</strain>
    </source>
</reference>
<dbReference type="InterPro" id="IPR021695">
    <property type="entry name" value="Phage_KPP10_Orf10"/>
</dbReference>
<sequence length="148" mass="16211">MPKAHTTYSFTDVSAVLSHPSYGQFAMEGEGIGDFSINKTTERTAHDVAADGHIMVSKIAGNNGTITINAQQTSALHNWLQGCFNYCWAADTDEWARITLTIRAPKMGKMTIATGGSFNKEADEPFQAQGQRVAWTLMFADVQKMNFA</sequence>
<dbReference type="Pfam" id="PF11681">
    <property type="entry name" value="Phage_Tube_PhiTE"/>
    <property type="match status" value="1"/>
</dbReference>
<dbReference type="EMBL" id="CACRUX010000047">
    <property type="protein sequence ID" value="VYU07794.1"/>
    <property type="molecule type" value="Genomic_DNA"/>
</dbReference>
<protein>
    <recommendedName>
        <fullName evidence="2">DUF3277 domain-containing protein</fullName>
    </recommendedName>
</protein>
<organism evidence="1">
    <name type="scientific">Veillonella ratti</name>
    <dbReference type="NCBI Taxonomy" id="103892"/>
    <lineage>
        <taxon>Bacteria</taxon>
        <taxon>Bacillati</taxon>
        <taxon>Bacillota</taxon>
        <taxon>Negativicutes</taxon>
        <taxon>Veillonellales</taxon>
        <taxon>Veillonellaceae</taxon>
        <taxon>Veillonella</taxon>
    </lineage>
</organism>